<keyword evidence="7" id="KW-0472">Membrane</keyword>
<keyword evidence="6" id="KW-0342">GTP-binding</keyword>
<evidence type="ECO:0000256" key="7">
    <source>
        <dbReference type="ARBA" id="ARBA00023136"/>
    </source>
</evidence>
<dbReference type="FunFam" id="3.40.50.300:FF:000080">
    <property type="entry name" value="Ras-like GTPase Ras1"/>
    <property type="match status" value="1"/>
</dbReference>
<proteinExistence type="inferred from homology"/>
<name>A0A9P6E625_9AGAR</name>
<keyword evidence="11" id="KW-1185">Reference proteome</keyword>
<dbReference type="InterPro" id="IPR020849">
    <property type="entry name" value="Small_GTPase_Ras-type"/>
</dbReference>
<evidence type="ECO:0000256" key="2">
    <source>
        <dbReference type="ARBA" id="ARBA00008344"/>
    </source>
</evidence>
<dbReference type="InterPro" id="IPR027417">
    <property type="entry name" value="P-loop_NTPase"/>
</dbReference>
<comment type="similarity">
    <text evidence="2">Belongs to the small GTPase superfamily. Ras family.</text>
</comment>
<dbReference type="InterPro" id="IPR001806">
    <property type="entry name" value="Small_GTPase"/>
</dbReference>
<evidence type="ECO:0000256" key="4">
    <source>
        <dbReference type="ARBA" id="ARBA00022481"/>
    </source>
</evidence>
<dbReference type="OrthoDB" id="5976022at2759"/>
<dbReference type="NCBIfam" id="TIGR00231">
    <property type="entry name" value="small_GTP"/>
    <property type="match status" value="1"/>
</dbReference>
<evidence type="ECO:0000313" key="11">
    <source>
        <dbReference type="Proteomes" id="UP000807306"/>
    </source>
</evidence>
<dbReference type="AlphaFoldDB" id="A0A9P6E625"/>
<dbReference type="GO" id="GO:0007165">
    <property type="term" value="P:signal transduction"/>
    <property type="evidence" value="ECO:0007669"/>
    <property type="project" value="InterPro"/>
</dbReference>
<organism evidence="10 11">
    <name type="scientific">Crepidotus variabilis</name>
    <dbReference type="NCBI Taxonomy" id="179855"/>
    <lineage>
        <taxon>Eukaryota</taxon>
        <taxon>Fungi</taxon>
        <taxon>Dikarya</taxon>
        <taxon>Basidiomycota</taxon>
        <taxon>Agaricomycotina</taxon>
        <taxon>Agaricomycetes</taxon>
        <taxon>Agaricomycetidae</taxon>
        <taxon>Agaricales</taxon>
        <taxon>Agaricineae</taxon>
        <taxon>Crepidotaceae</taxon>
        <taxon>Crepidotus</taxon>
    </lineage>
</organism>
<keyword evidence="8" id="KW-0449">Lipoprotein</keyword>
<dbReference type="PROSITE" id="PS51420">
    <property type="entry name" value="RHO"/>
    <property type="match status" value="1"/>
</dbReference>
<dbReference type="SMART" id="SM00173">
    <property type="entry name" value="RAS"/>
    <property type="match status" value="1"/>
</dbReference>
<keyword evidence="9" id="KW-0636">Prenylation</keyword>
<keyword evidence="5" id="KW-0547">Nucleotide-binding</keyword>
<evidence type="ECO:0000313" key="10">
    <source>
        <dbReference type="EMBL" id="KAF9523207.1"/>
    </source>
</evidence>
<evidence type="ECO:0000256" key="8">
    <source>
        <dbReference type="ARBA" id="ARBA00023288"/>
    </source>
</evidence>
<dbReference type="PROSITE" id="PS51421">
    <property type="entry name" value="RAS"/>
    <property type="match status" value="1"/>
</dbReference>
<dbReference type="Gene3D" id="3.40.50.300">
    <property type="entry name" value="P-loop containing nucleotide triphosphate hydrolases"/>
    <property type="match status" value="1"/>
</dbReference>
<comment type="caution">
    <text evidence="10">The sequence shown here is derived from an EMBL/GenBank/DDBJ whole genome shotgun (WGS) entry which is preliminary data.</text>
</comment>
<dbReference type="SMART" id="SM00175">
    <property type="entry name" value="RAB"/>
    <property type="match status" value="1"/>
</dbReference>
<evidence type="ECO:0000256" key="3">
    <source>
        <dbReference type="ARBA" id="ARBA00022475"/>
    </source>
</evidence>
<dbReference type="PANTHER" id="PTHR24070">
    <property type="entry name" value="RAS, DI-RAS, AND RHEB FAMILY MEMBERS OF SMALL GTPASE SUPERFAMILY"/>
    <property type="match status" value="1"/>
</dbReference>
<dbReference type="Proteomes" id="UP000807306">
    <property type="component" value="Unassembled WGS sequence"/>
</dbReference>
<dbReference type="GO" id="GO:0005886">
    <property type="term" value="C:plasma membrane"/>
    <property type="evidence" value="ECO:0007669"/>
    <property type="project" value="UniProtKB-SubCell"/>
</dbReference>
<protein>
    <submittedName>
        <fullName evidence="10">Ras-like protein 1</fullName>
    </submittedName>
</protein>
<dbReference type="Pfam" id="PF00071">
    <property type="entry name" value="Ras"/>
    <property type="match status" value="1"/>
</dbReference>
<evidence type="ECO:0000256" key="6">
    <source>
        <dbReference type="ARBA" id="ARBA00023134"/>
    </source>
</evidence>
<reference evidence="10" key="1">
    <citation type="submission" date="2020-11" db="EMBL/GenBank/DDBJ databases">
        <authorList>
            <consortium name="DOE Joint Genome Institute"/>
            <person name="Ahrendt S."/>
            <person name="Riley R."/>
            <person name="Andreopoulos W."/>
            <person name="Labutti K."/>
            <person name="Pangilinan J."/>
            <person name="Ruiz-Duenas F.J."/>
            <person name="Barrasa J.M."/>
            <person name="Sanchez-Garcia M."/>
            <person name="Camarero S."/>
            <person name="Miyauchi S."/>
            <person name="Serrano A."/>
            <person name="Linde D."/>
            <person name="Babiker R."/>
            <person name="Drula E."/>
            <person name="Ayuso-Fernandez I."/>
            <person name="Pacheco R."/>
            <person name="Padilla G."/>
            <person name="Ferreira P."/>
            <person name="Barriuso J."/>
            <person name="Kellner H."/>
            <person name="Castanera R."/>
            <person name="Alfaro M."/>
            <person name="Ramirez L."/>
            <person name="Pisabarro A.G."/>
            <person name="Kuo A."/>
            <person name="Tritt A."/>
            <person name="Lipzen A."/>
            <person name="He G."/>
            <person name="Yan M."/>
            <person name="Ng V."/>
            <person name="Cullen D."/>
            <person name="Martin F."/>
            <person name="Rosso M.-N."/>
            <person name="Henrissat B."/>
            <person name="Hibbett D."/>
            <person name="Martinez A.T."/>
            <person name="Grigoriev I.V."/>
        </authorList>
    </citation>
    <scope>NUCLEOTIDE SEQUENCE</scope>
    <source>
        <strain evidence="10">CBS 506.95</strain>
    </source>
</reference>
<dbReference type="PROSITE" id="PS51419">
    <property type="entry name" value="RAB"/>
    <property type="match status" value="1"/>
</dbReference>
<dbReference type="SMART" id="SM00174">
    <property type="entry name" value="RHO"/>
    <property type="match status" value="1"/>
</dbReference>
<evidence type="ECO:0000256" key="5">
    <source>
        <dbReference type="ARBA" id="ARBA00022741"/>
    </source>
</evidence>
<dbReference type="PRINTS" id="PR00449">
    <property type="entry name" value="RASTRNSFRMNG"/>
</dbReference>
<keyword evidence="4" id="KW-0488">Methylation</keyword>
<dbReference type="InterPro" id="IPR005225">
    <property type="entry name" value="Small_GTP-bd"/>
</dbReference>
<gene>
    <name evidence="10" type="ORF">CPB83DRAFT_863187</name>
</gene>
<dbReference type="GO" id="GO:0003924">
    <property type="term" value="F:GTPase activity"/>
    <property type="evidence" value="ECO:0007669"/>
    <property type="project" value="InterPro"/>
</dbReference>
<keyword evidence="3" id="KW-1003">Cell membrane</keyword>
<comment type="subcellular location">
    <subcellularLocation>
        <location evidence="1">Cell membrane</location>
        <topology evidence="1">Lipid-anchor</topology>
        <orientation evidence="1">Cytoplasmic side</orientation>
    </subcellularLocation>
</comment>
<evidence type="ECO:0000256" key="9">
    <source>
        <dbReference type="ARBA" id="ARBA00023289"/>
    </source>
</evidence>
<evidence type="ECO:0000256" key="1">
    <source>
        <dbReference type="ARBA" id="ARBA00004342"/>
    </source>
</evidence>
<dbReference type="GO" id="GO:0005525">
    <property type="term" value="F:GTP binding"/>
    <property type="evidence" value="ECO:0007669"/>
    <property type="project" value="UniProtKB-KW"/>
</dbReference>
<accession>A0A9P6E625</accession>
<dbReference type="EMBL" id="MU157922">
    <property type="protein sequence ID" value="KAF9523207.1"/>
    <property type="molecule type" value="Genomic_DNA"/>
</dbReference>
<dbReference type="SUPFAM" id="SSF52540">
    <property type="entry name" value="P-loop containing nucleoside triphosphate hydrolases"/>
    <property type="match status" value="1"/>
</dbReference>
<sequence>MTPRVQAQFHREYKVVVLGGGSVGKSALTVQFVQNHFLDEYDPTLEDSYRKQVLIEDEVVLVDVLDTAGQEEYWPMREQYMLSGEGFLLVYSIAERNSFNEISPVYEQILRVKDQDLGTVPVVVVGNKCDLEYERQVATSEGRDLAKHFSCQFMETSAKFRLNVDEIFINLVLTIRRHNKGQRTNRLTHMEISNGPRRPEDSKTAGCCNSCVVL</sequence>